<accession>A0ABM4D424</accession>
<feature type="region of interest" description="Disordered" evidence="1">
    <location>
        <begin position="820"/>
        <end position="849"/>
    </location>
</feature>
<feature type="compositionally biased region" description="Polar residues" evidence="1">
    <location>
        <begin position="365"/>
        <end position="385"/>
    </location>
</feature>
<evidence type="ECO:0000313" key="3">
    <source>
        <dbReference type="Proteomes" id="UP001652625"/>
    </source>
</evidence>
<dbReference type="InterPro" id="IPR045154">
    <property type="entry name" value="PCF11-like"/>
</dbReference>
<dbReference type="PROSITE" id="PS51391">
    <property type="entry name" value="CID"/>
    <property type="match status" value="1"/>
</dbReference>
<feature type="region of interest" description="Disordered" evidence="1">
    <location>
        <begin position="359"/>
        <end position="409"/>
    </location>
</feature>
<feature type="domain" description="CID" evidence="2">
    <location>
        <begin position="10"/>
        <end position="139"/>
    </location>
</feature>
<feature type="compositionally biased region" description="Basic and acidic residues" evidence="1">
    <location>
        <begin position="300"/>
        <end position="314"/>
    </location>
</feature>
<feature type="region of interest" description="Disordered" evidence="1">
    <location>
        <begin position="563"/>
        <end position="644"/>
    </location>
</feature>
<feature type="compositionally biased region" description="Basic and acidic residues" evidence="1">
    <location>
        <begin position="820"/>
        <end position="829"/>
    </location>
</feature>
<dbReference type="PANTHER" id="PTHR15921:SF3">
    <property type="entry name" value="PRE-MRNA CLEAVAGE COMPLEX 2 PROTEIN PCF11"/>
    <property type="match status" value="1"/>
</dbReference>
<proteinExistence type="predicted"/>
<evidence type="ECO:0000256" key="1">
    <source>
        <dbReference type="SAM" id="MobiDB-lite"/>
    </source>
</evidence>
<feature type="compositionally biased region" description="Basic and acidic residues" evidence="1">
    <location>
        <begin position="601"/>
        <end position="637"/>
    </location>
</feature>
<feature type="region of interest" description="Disordered" evidence="1">
    <location>
        <begin position="271"/>
        <end position="330"/>
    </location>
</feature>
<gene>
    <name evidence="4" type="primary">LOC100198333</name>
</gene>
<feature type="compositionally biased region" description="Polar residues" evidence="1">
    <location>
        <begin position="315"/>
        <end position="330"/>
    </location>
</feature>
<feature type="compositionally biased region" description="Polar residues" evidence="1">
    <location>
        <begin position="584"/>
        <end position="600"/>
    </location>
</feature>
<dbReference type="Proteomes" id="UP001652625">
    <property type="component" value="Chromosome 12"/>
</dbReference>
<feature type="region of interest" description="Disordered" evidence="1">
    <location>
        <begin position="506"/>
        <end position="542"/>
    </location>
</feature>
<dbReference type="GeneID" id="100198333"/>
<dbReference type="SUPFAM" id="SSF48464">
    <property type="entry name" value="ENTH/VHS domain"/>
    <property type="match status" value="1"/>
</dbReference>
<feature type="compositionally biased region" description="Polar residues" evidence="1">
    <location>
        <begin position="532"/>
        <end position="542"/>
    </location>
</feature>
<dbReference type="SMART" id="SM00582">
    <property type="entry name" value="RPR"/>
    <property type="match status" value="1"/>
</dbReference>
<dbReference type="InterPro" id="IPR047415">
    <property type="entry name" value="Pcf11_CID"/>
</dbReference>
<keyword evidence="3" id="KW-1185">Reference proteome</keyword>
<dbReference type="Pfam" id="PF23228">
    <property type="entry name" value="zf_PCFS4"/>
    <property type="match status" value="1"/>
</dbReference>
<name>A0ABM4D424_HYDVU</name>
<evidence type="ECO:0000259" key="2">
    <source>
        <dbReference type="PROSITE" id="PS51391"/>
    </source>
</evidence>
<dbReference type="Pfam" id="PF04818">
    <property type="entry name" value="CID"/>
    <property type="match status" value="1"/>
</dbReference>
<feature type="compositionally biased region" description="Polar residues" evidence="1">
    <location>
        <begin position="285"/>
        <end position="298"/>
    </location>
</feature>
<dbReference type="InterPro" id="IPR057242">
    <property type="entry name" value="PCFS4-like"/>
</dbReference>
<organism evidence="3 4">
    <name type="scientific">Hydra vulgaris</name>
    <name type="common">Hydra</name>
    <name type="synonym">Hydra attenuata</name>
    <dbReference type="NCBI Taxonomy" id="6087"/>
    <lineage>
        <taxon>Eukaryota</taxon>
        <taxon>Metazoa</taxon>
        <taxon>Cnidaria</taxon>
        <taxon>Hydrozoa</taxon>
        <taxon>Hydroidolina</taxon>
        <taxon>Anthoathecata</taxon>
        <taxon>Aplanulata</taxon>
        <taxon>Hydridae</taxon>
        <taxon>Hydra</taxon>
    </lineage>
</organism>
<reference evidence="4" key="1">
    <citation type="submission" date="2025-08" db="UniProtKB">
        <authorList>
            <consortium name="RefSeq"/>
        </authorList>
    </citation>
    <scope>IDENTIFICATION</scope>
</reference>
<dbReference type="Gene3D" id="1.25.40.90">
    <property type="match status" value="1"/>
</dbReference>
<dbReference type="InterPro" id="IPR008942">
    <property type="entry name" value="ENTH_VHS"/>
</dbReference>
<dbReference type="CDD" id="cd16982">
    <property type="entry name" value="CID_Pcf11"/>
    <property type="match status" value="1"/>
</dbReference>
<dbReference type="PANTHER" id="PTHR15921">
    <property type="entry name" value="PRE-MRNA CLEAVAGE COMPLEX II"/>
    <property type="match status" value="1"/>
</dbReference>
<feature type="region of interest" description="Disordered" evidence="1">
    <location>
        <begin position="884"/>
        <end position="977"/>
    </location>
</feature>
<feature type="compositionally biased region" description="Basic and acidic residues" evidence="1">
    <location>
        <begin position="563"/>
        <end position="574"/>
    </location>
</feature>
<dbReference type="InterPro" id="IPR006569">
    <property type="entry name" value="CID_dom"/>
</dbReference>
<protein>
    <submittedName>
        <fullName evidence="4">Pre-mRNA cleavage complex 2 protein Pcf11 isoform X1</fullName>
    </submittedName>
</protein>
<sequence>MSGTNNVTNKAKEVAEEYKSALADLTFNSKPMINLLTMLADENRDCAQTIVQAICDRIKQVVVEEKMPALYLLDSILKNLCGEYVAIISKYVTETFCHVFEQAKDERKRLQLFKLRNTWNQYLPGKTLHDLDIKTNRFDPNWPICASTTTNVQNINFTNTPPAVVTPTPQKVIHVNPKFLQKKEENLNIAVTLAATIAGEHADKEPGSLPNKIAKEILLQKERQIQDRLKKLQTEKLLRERQHHEETLRKQTLERERVLAEQKRKLELLKKQQQSLATQPKEVISQPSKSNDSGQSSFVKDPRLRSDSQSKDEANLSSNLKAGSNKNHTGKSAVNVMNKIMTSLQPKNLKSQTKITDNEKARANHVTSKASSSASNFNPTVSSKPCFSKKSNHETTASQSVRLDSKSKVVETKTNTAAALPKNVENIPAVSTEQTPSISSSNTSHSLVPLPNAFAQLSDRDMQIAAQAAAIATAMHQMQSSKNGIIDTGQSASLAATLIQLVQSTAPPIKPPCDLSTPSNDSSSRVEKKETSNSYPSDQSFVNEIETKNNSESFLAGRNYHQKGVDDIQNKNRNDAPQLRNKTRQNMSSVKDDSNSLQYDNNREHSIAPGLRNKDWGREQYYDEPPNKKLCDEVDRSRKARARSPSRYHFRMEKKIEVDKKLDNKEPFRQNVYKNNNEVHTYDHHDERMRKPYIDEQSDLDDIDLLDGNERNFAPAGAKPERLTQEEWIELKKVRRKEFRNIKGKIYDTERENPDTFPMEIYDDLNREIIFKCKGGSISNEQSVALQDILDKVSNEMARKKQYIRPNLHVEPENDHLHWRSHEDSRQYDRFSPNLPPFERHPDIRPNGLRPFRPAINERNGPWQPPIEGRMPPFRDEHQFRGRMRSQHNRDQRPLHFPRPHGMECRGRFSQRPPTYDINGEISNPRSQPNDHHPHMVHPKSFHLRPPNTGNIHGSVCHPENRPLLDSHSPPHQTHSTALSLWHETLPGEHFPNLPANQFSGSVHNFHDKDFNRSLFYDVHFSDSPGQTRQEPPNQEKTDVVNVQNLLGQLIAAGVLNQEKTTSKVDTDIPTISLKIDDLKKRYQPVINNLFLGEQCSSCGERFPCNEQNLYREHLDWHFRQNRKEKDGIRKVSSRAWYYDLNTWVEHSVTQFAVEDGKAQSVYFESERSVCDEVKDITTSLKSVKQTEKDLTISVAADDEDPVCYVCTEPLEQFWSEELDEWRFKLAVRENKRLYHYHCFKDYVPFELDDSTLAVTPTTSILPFTLKKESGDSLPFKTENTPEDVFVSETNIGLKLETLNEPMDIDRIVNKDPNNECRTSESDVLSNIHLLIKSEPLDDSVNIEEHCENSVHNISTDAILAPEINL</sequence>
<dbReference type="RefSeq" id="XP_065669038.1">
    <property type="nucleotide sequence ID" value="XM_065812966.1"/>
</dbReference>
<evidence type="ECO:0000313" key="4">
    <source>
        <dbReference type="RefSeq" id="XP_065669038.1"/>
    </source>
</evidence>